<dbReference type="Gene3D" id="3.30.530.20">
    <property type="match status" value="3"/>
</dbReference>
<dbReference type="EMBL" id="BRYB01004212">
    <property type="protein sequence ID" value="GMI27454.1"/>
    <property type="molecule type" value="Genomic_DNA"/>
</dbReference>
<keyword evidence="2" id="KW-0472">Membrane</keyword>
<feature type="compositionally biased region" description="Basic and acidic residues" evidence="1">
    <location>
        <begin position="1284"/>
        <end position="1299"/>
    </location>
</feature>
<protein>
    <submittedName>
        <fullName evidence="3">Uncharacterized protein</fullName>
    </submittedName>
</protein>
<evidence type="ECO:0000256" key="2">
    <source>
        <dbReference type="SAM" id="Phobius"/>
    </source>
</evidence>
<feature type="transmembrane region" description="Helical" evidence="2">
    <location>
        <begin position="1077"/>
        <end position="1099"/>
    </location>
</feature>
<name>A0ABQ6MIZ4_9STRA</name>
<reference evidence="3 4" key="1">
    <citation type="journal article" date="2023" name="Commun. Biol.">
        <title>Genome analysis of Parmales, the sister group of diatoms, reveals the evolutionary specialization of diatoms from phago-mixotrophs to photoautotrophs.</title>
        <authorList>
            <person name="Ban H."/>
            <person name="Sato S."/>
            <person name="Yoshikawa S."/>
            <person name="Yamada K."/>
            <person name="Nakamura Y."/>
            <person name="Ichinomiya M."/>
            <person name="Sato N."/>
            <person name="Blanc-Mathieu R."/>
            <person name="Endo H."/>
            <person name="Kuwata A."/>
            <person name="Ogata H."/>
        </authorList>
    </citation>
    <scope>NUCLEOTIDE SEQUENCE [LARGE SCALE GENOMIC DNA]</scope>
</reference>
<dbReference type="SUPFAM" id="SSF55961">
    <property type="entry name" value="Bet v1-like"/>
    <property type="match status" value="2"/>
</dbReference>
<accession>A0ABQ6MIZ4</accession>
<sequence>LYCSRARMQKSRDENNLARIRVSSTSPHDEIYANVLRLPFPLGHREAVFRQISVLDSSGDYFVAFESVDEKVDWGFTRRMKTTRIKTRGFVRVSALNDGPFPQCVMTGNLYVDVSGYVPAWVVNAKLPLALGSAVSVRRELQSDREVDEHTQSRIADFMAAERQCLADKKALASRYTEKEAGFVKAVQDDLGCLKQEDFERIKSSVPHVQMFMMSESSSLTVRGLVVVDTTVELAAGSLIDFTSRRASQHHYDHGGNYRDRVPVDKEGVCLSSSGFGSSGSVKIATEREHSDVCYSSKDLQFVGARPREWIIARTWKWLTKKSLVIACDDHHGGWEGSVPDSMAADGNCIRSHLRMLIKLEQMAPVGQIPQTRITWTLREALNGSIPVSFFSTPKYAAKQLSYLVSTRTWFDKSLALNLFDTLAFQKLVVEHVAPYSAEEERIVKEGIGHFAFFDAQLKRQAVKGISPVSTEEIWMDPAKSGVCWGRNKIKIRADATAILAQYFLFLARHHLARHTIEKKIIEKVNEHHQIVHSVRLLKGADERYFISRMVWKKLGTAEYVVVMKPTSTPYYPDIKGRVMGKSPTAFRIKGLAHGWTRVESVFMLDLSLSPPSSSELKKYAASRLRSTTRLYSHMQSLRVKNNDAIDGEVLGEILVMRARSETYRHDVDSAVARVDEAFADHKVLRDFGKRHPFFRPMLVRILQHKLRPGKDVDTKLCNLTVKEGVTMGSALSAALATNMTPISGVDEWIVKFPALKELDDQVVWFRPMMDTVGKRLLGEVQWGVKLRVMMGSTLSVVDMMSDIWVVFLYFKDEPGNVFGYVLLGMILMTITMQMVVVVLQNHKRPRDMLRELLVTMLCLKAPVDAYRVATAKQQLKSELMDPELELNMSRGVELAFEAIPGTILQSYQLLKLLREEKSDLEKNPMIVMSILISAATTGFASAIISFDYDVNPTRRSLQNIDSSSVRFYGYIPDQSLGRTIIFACLWLNSSCMLLLRSIAAAFLIVKDVNIFFVYWACEMGLYLFQKAARGDMTYWLSIENSAVSWSISLLVRVVVKVIADYTSLVQLRHPGELGGAYFTFNAAVGIAASFGSIAWYYHEEAEEDHLVEERIAWQIVSVISALWLFFNAVFFATMNRGYSGSYFSRETSWEQACGLFLDGHKAETRMGIFMHNRRQWVGIREDARRYCLENWADFETDMPTWFSETLVERVPSDFIPQRSLEKMIKKSGGSRRRRSSLGVADVVFVGGGSQKIKELQLHTSRVTQGGLVGEGAGGRGGGGAKEGAGEGRGGAKVEPVLK</sequence>
<feature type="non-terminal residue" evidence="3">
    <location>
        <position position="1"/>
    </location>
</feature>
<keyword evidence="2" id="KW-0812">Transmembrane</keyword>
<dbReference type="Proteomes" id="UP001165060">
    <property type="component" value="Unassembled WGS sequence"/>
</dbReference>
<evidence type="ECO:0000313" key="4">
    <source>
        <dbReference type="Proteomes" id="UP001165060"/>
    </source>
</evidence>
<feature type="transmembrane region" description="Helical" evidence="2">
    <location>
        <begin position="1035"/>
        <end position="1056"/>
    </location>
</feature>
<keyword evidence="4" id="KW-1185">Reference proteome</keyword>
<keyword evidence="2" id="KW-1133">Transmembrane helix</keyword>
<feature type="region of interest" description="Disordered" evidence="1">
    <location>
        <begin position="1266"/>
        <end position="1299"/>
    </location>
</feature>
<feature type="transmembrane region" description="Helical" evidence="2">
    <location>
        <begin position="981"/>
        <end position="1005"/>
    </location>
</feature>
<gene>
    <name evidence="3" type="ORF">TeGR_g2710</name>
</gene>
<dbReference type="InterPro" id="IPR023393">
    <property type="entry name" value="START-like_dom_sf"/>
</dbReference>
<organism evidence="3 4">
    <name type="scientific">Tetraparma gracilis</name>
    <dbReference type="NCBI Taxonomy" id="2962635"/>
    <lineage>
        <taxon>Eukaryota</taxon>
        <taxon>Sar</taxon>
        <taxon>Stramenopiles</taxon>
        <taxon>Ochrophyta</taxon>
        <taxon>Bolidophyceae</taxon>
        <taxon>Parmales</taxon>
        <taxon>Triparmaceae</taxon>
        <taxon>Tetraparma</taxon>
    </lineage>
</organism>
<feature type="transmembrane region" description="Helical" evidence="2">
    <location>
        <begin position="1111"/>
        <end position="1133"/>
    </location>
</feature>
<feature type="transmembrane region" description="Helical" evidence="2">
    <location>
        <begin position="926"/>
        <end position="947"/>
    </location>
</feature>
<feature type="transmembrane region" description="Helical" evidence="2">
    <location>
        <begin position="818"/>
        <end position="840"/>
    </location>
</feature>
<feature type="transmembrane region" description="Helical" evidence="2">
    <location>
        <begin position="1012"/>
        <end position="1029"/>
    </location>
</feature>
<evidence type="ECO:0000313" key="3">
    <source>
        <dbReference type="EMBL" id="GMI27454.1"/>
    </source>
</evidence>
<feature type="compositionally biased region" description="Gly residues" evidence="1">
    <location>
        <begin position="1267"/>
        <end position="1283"/>
    </location>
</feature>
<proteinExistence type="predicted"/>
<evidence type="ECO:0000256" key="1">
    <source>
        <dbReference type="SAM" id="MobiDB-lite"/>
    </source>
</evidence>
<comment type="caution">
    <text evidence="3">The sequence shown here is derived from an EMBL/GenBank/DDBJ whole genome shotgun (WGS) entry which is preliminary data.</text>
</comment>